<comment type="caution">
    <text evidence="2">The sequence shown here is derived from an EMBL/GenBank/DDBJ whole genome shotgun (WGS) entry which is preliminary data.</text>
</comment>
<name>A0A699II87_TANCI</name>
<evidence type="ECO:0000256" key="1">
    <source>
        <dbReference type="SAM" id="MobiDB-lite"/>
    </source>
</evidence>
<protein>
    <submittedName>
        <fullName evidence="2">Uncharacterized protein</fullName>
    </submittedName>
</protein>
<organism evidence="2">
    <name type="scientific">Tanacetum cinerariifolium</name>
    <name type="common">Dalmatian daisy</name>
    <name type="synonym">Chrysanthemum cinerariifolium</name>
    <dbReference type="NCBI Taxonomy" id="118510"/>
    <lineage>
        <taxon>Eukaryota</taxon>
        <taxon>Viridiplantae</taxon>
        <taxon>Streptophyta</taxon>
        <taxon>Embryophyta</taxon>
        <taxon>Tracheophyta</taxon>
        <taxon>Spermatophyta</taxon>
        <taxon>Magnoliopsida</taxon>
        <taxon>eudicotyledons</taxon>
        <taxon>Gunneridae</taxon>
        <taxon>Pentapetalae</taxon>
        <taxon>asterids</taxon>
        <taxon>campanulids</taxon>
        <taxon>Asterales</taxon>
        <taxon>Asteraceae</taxon>
        <taxon>Asteroideae</taxon>
        <taxon>Anthemideae</taxon>
        <taxon>Anthemidinae</taxon>
        <taxon>Tanacetum</taxon>
    </lineage>
</organism>
<reference evidence="2" key="1">
    <citation type="journal article" date="2019" name="Sci. Rep.">
        <title>Draft genome of Tanacetum cinerariifolium, the natural source of mosquito coil.</title>
        <authorList>
            <person name="Yamashiro T."/>
            <person name="Shiraishi A."/>
            <person name="Satake H."/>
            <person name="Nakayama K."/>
        </authorList>
    </citation>
    <scope>NUCLEOTIDE SEQUENCE</scope>
</reference>
<accession>A0A699II87</accession>
<feature type="non-terminal residue" evidence="2">
    <location>
        <position position="1"/>
    </location>
</feature>
<dbReference type="AlphaFoldDB" id="A0A699II87"/>
<gene>
    <name evidence="2" type="ORF">Tci_540490</name>
</gene>
<proteinExistence type="predicted"/>
<dbReference type="EMBL" id="BKCJ010309866">
    <property type="protein sequence ID" value="GEZ68517.1"/>
    <property type="molecule type" value="Genomic_DNA"/>
</dbReference>
<feature type="region of interest" description="Disordered" evidence="1">
    <location>
        <begin position="1"/>
        <end position="42"/>
    </location>
</feature>
<sequence>VSPVDINPINSSADEEGGTKIHGCESDASIQKSNGLGTLEKEMETRNGIRQISLL</sequence>
<evidence type="ECO:0000313" key="2">
    <source>
        <dbReference type="EMBL" id="GEZ68517.1"/>
    </source>
</evidence>